<evidence type="ECO:0000313" key="2">
    <source>
        <dbReference type="Proteomes" id="UP000675920"/>
    </source>
</evidence>
<dbReference type="AlphaFoldDB" id="A0A8B6XA94"/>
<organism evidence="2 3">
    <name type="scientific">Derxia gummosa DSM 723</name>
    <dbReference type="NCBI Taxonomy" id="1121388"/>
    <lineage>
        <taxon>Bacteria</taxon>
        <taxon>Pseudomonadati</taxon>
        <taxon>Pseudomonadota</taxon>
        <taxon>Betaproteobacteria</taxon>
        <taxon>Burkholderiales</taxon>
        <taxon>Alcaligenaceae</taxon>
        <taxon>Derxia</taxon>
    </lineage>
</organism>
<protein>
    <recommendedName>
        <fullName evidence="4">7-cyano-7-deazaguanine synthase</fullName>
    </recommendedName>
</protein>
<keyword evidence="1" id="KW-0812">Transmembrane</keyword>
<reference evidence="3" key="1">
    <citation type="submission" date="2025-08" db="UniProtKB">
        <authorList>
            <consortium name="RefSeq"/>
        </authorList>
    </citation>
    <scope>IDENTIFICATION</scope>
</reference>
<keyword evidence="2" id="KW-1185">Reference proteome</keyword>
<dbReference type="RefSeq" id="WP_051378875.1">
    <property type="nucleotide sequence ID" value="NZ_AXWS01000015.1"/>
</dbReference>
<evidence type="ECO:0008006" key="4">
    <source>
        <dbReference type="Google" id="ProtNLM"/>
    </source>
</evidence>
<feature type="transmembrane region" description="Helical" evidence="1">
    <location>
        <begin position="369"/>
        <end position="386"/>
    </location>
</feature>
<name>A0A8B6XA94_9BURK</name>
<evidence type="ECO:0000313" key="3">
    <source>
        <dbReference type="RefSeq" id="WP_051378875.1"/>
    </source>
</evidence>
<proteinExistence type="predicted"/>
<accession>A0A8B6XA94</accession>
<dbReference type="Proteomes" id="UP000675920">
    <property type="component" value="Unplaced"/>
</dbReference>
<sequence length="437" mass="47947">MDPKPSSGNCPNTLLVGAPRVTGSERYVRHSADISLLTPAGRQDFGELWFEAERPWAWEAPDAEIFLLAVYQWAMALNADVRIDGTVTHGLLANLEEFGEAWVRWIPKTYKRIRVFAQAVQEPSLPAAPFDAVAAFSGGVDATFTAMRHAKAQVGYRSRKLQACAFIHGFDIGLDDEAAYEHAFEGARRTLDDVKVPLVRIRTNFRQLVPVSWEDAHVAALAAAMHTVQGVARAALVGSTKAYDELVIPYGSLPITDALLTSERMQIIHDGASHTRTQKVAAIATWPAGAQGLRVCWQEASMGRNCGKCEKCVRSMLNFRVSNLPIPDCFDEPLKPARILKAKMRAAPIFKEYYSLFMHGLKHGASPTILVPIAIVLGFAPIRWLWSNGLALPGRVIRKLGRMRAAKRAGGAPSVPAAMIPKCAKPAVFENTRSRTV</sequence>
<dbReference type="OrthoDB" id="5413327at2"/>
<evidence type="ECO:0000256" key="1">
    <source>
        <dbReference type="SAM" id="Phobius"/>
    </source>
</evidence>
<keyword evidence="1" id="KW-0472">Membrane</keyword>
<keyword evidence="1" id="KW-1133">Transmembrane helix</keyword>